<proteinExistence type="predicted"/>
<evidence type="ECO:0000313" key="3">
    <source>
        <dbReference type="Proteomes" id="UP000594638"/>
    </source>
</evidence>
<evidence type="ECO:0000313" key="2">
    <source>
        <dbReference type="EMBL" id="CAA2967493.1"/>
    </source>
</evidence>
<keyword evidence="3" id="KW-1185">Reference proteome</keyword>
<dbReference type="Pfam" id="PF26138">
    <property type="entry name" value="DUF8040"/>
    <property type="match status" value="1"/>
</dbReference>
<organism evidence="2 3">
    <name type="scientific">Olea europaea subsp. europaea</name>
    <dbReference type="NCBI Taxonomy" id="158383"/>
    <lineage>
        <taxon>Eukaryota</taxon>
        <taxon>Viridiplantae</taxon>
        <taxon>Streptophyta</taxon>
        <taxon>Embryophyta</taxon>
        <taxon>Tracheophyta</taxon>
        <taxon>Spermatophyta</taxon>
        <taxon>Magnoliopsida</taxon>
        <taxon>eudicotyledons</taxon>
        <taxon>Gunneridae</taxon>
        <taxon>Pentapetalae</taxon>
        <taxon>asterids</taxon>
        <taxon>lamiids</taxon>
        <taxon>Lamiales</taxon>
        <taxon>Oleaceae</taxon>
        <taxon>Oleeae</taxon>
        <taxon>Olea</taxon>
    </lineage>
</organism>
<comment type="caution">
    <text evidence="2">The sequence shown here is derived from an EMBL/GenBank/DDBJ whole genome shotgun (WGS) entry which is preliminary data.</text>
</comment>
<dbReference type="AlphaFoldDB" id="A0A8S0QM73"/>
<dbReference type="InterPro" id="IPR058353">
    <property type="entry name" value="DUF8040"/>
</dbReference>
<feature type="domain" description="DUF8040" evidence="1">
    <location>
        <begin position="49"/>
        <end position="92"/>
    </location>
</feature>
<sequence length="164" mass="18574">MSDESNASASSDIDCSLISMSGLREGLDDEVLEQMEDDIVAWLEYCRSAKRMVGMFLWILAHRKGYRQVQTLFGYSLQTISHHFKRDLRVVVALAANMVKSHHDYNDGAPSHSLNAARAKEMDDDEIEVDLPDVDDEIEAKNDAIGDEDIPWQHLRDYMAQALS</sequence>
<reference evidence="2 3" key="1">
    <citation type="submission" date="2019-12" db="EMBL/GenBank/DDBJ databases">
        <authorList>
            <person name="Alioto T."/>
            <person name="Alioto T."/>
            <person name="Gomez Garrido J."/>
        </authorList>
    </citation>
    <scope>NUCLEOTIDE SEQUENCE [LARGE SCALE GENOMIC DNA]</scope>
</reference>
<dbReference type="Gramene" id="OE9A121174T1">
    <property type="protein sequence ID" value="OE9A121174C1"/>
    <property type="gene ID" value="OE9A121174"/>
</dbReference>
<protein>
    <recommendedName>
        <fullName evidence="1">DUF8040 domain-containing protein</fullName>
    </recommendedName>
</protein>
<evidence type="ECO:0000259" key="1">
    <source>
        <dbReference type="Pfam" id="PF26138"/>
    </source>
</evidence>
<accession>A0A8S0QM73</accession>
<dbReference type="EMBL" id="CACTIH010001884">
    <property type="protein sequence ID" value="CAA2967493.1"/>
    <property type="molecule type" value="Genomic_DNA"/>
</dbReference>
<gene>
    <name evidence="2" type="ORF">OLEA9_A121174</name>
</gene>
<dbReference type="Proteomes" id="UP000594638">
    <property type="component" value="Unassembled WGS sequence"/>
</dbReference>
<name>A0A8S0QM73_OLEEU</name>